<dbReference type="AlphaFoldDB" id="A0AAV7LMY1"/>
<feature type="region of interest" description="Disordered" evidence="1">
    <location>
        <begin position="168"/>
        <end position="199"/>
    </location>
</feature>
<dbReference type="Proteomes" id="UP001066276">
    <property type="component" value="Chromosome 11"/>
</dbReference>
<feature type="compositionally biased region" description="Polar residues" evidence="1">
    <location>
        <begin position="140"/>
        <end position="153"/>
    </location>
</feature>
<evidence type="ECO:0000256" key="1">
    <source>
        <dbReference type="SAM" id="MobiDB-lite"/>
    </source>
</evidence>
<accession>A0AAV7LMY1</accession>
<gene>
    <name evidence="2" type="ORF">NDU88_003388</name>
</gene>
<proteinExistence type="predicted"/>
<name>A0AAV7LMY1_PLEWA</name>
<comment type="caution">
    <text evidence="2">The sequence shown here is derived from an EMBL/GenBank/DDBJ whole genome shotgun (WGS) entry which is preliminary data.</text>
</comment>
<reference evidence="2" key="1">
    <citation type="journal article" date="2022" name="bioRxiv">
        <title>Sequencing and chromosome-scale assembly of the giantPleurodeles waltlgenome.</title>
        <authorList>
            <person name="Brown T."/>
            <person name="Elewa A."/>
            <person name="Iarovenko S."/>
            <person name="Subramanian E."/>
            <person name="Araus A.J."/>
            <person name="Petzold A."/>
            <person name="Susuki M."/>
            <person name="Suzuki K.-i.T."/>
            <person name="Hayashi T."/>
            <person name="Toyoda A."/>
            <person name="Oliveira C."/>
            <person name="Osipova E."/>
            <person name="Leigh N.D."/>
            <person name="Simon A."/>
            <person name="Yun M.H."/>
        </authorList>
    </citation>
    <scope>NUCLEOTIDE SEQUENCE</scope>
    <source>
        <strain evidence="2">20211129_DDA</strain>
        <tissue evidence="2">Liver</tissue>
    </source>
</reference>
<keyword evidence="3" id="KW-1185">Reference proteome</keyword>
<evidence type="ECO:0000313" key="3">
    <source>
        <dbReference type="Proteomes" id="UP001066276"/>
    </source>
</evidence>
<organism evidence="2 3">
    <name type="scientific">Pleurodeles waltl</name>
    <name type="common">Iberian ribbed newt</name>
    <dbReference type="NCBI Taxonomy" id="8319"/>
    <lineage>
        <taxon>Eukaryota</taxon>
        <taxon>Metazoa</taxon>
        <taxon>Chordata</taxon>
        <taxon>Craniata</taxon>
        <taxon>Vertebrata</taxon>
        <taxon>Euteleostomi</taxon>
        <taxon>Amphibia</taxon>
        <taxon>Batrachia</taxon>
        <taxon>Caudata</taxon>
        <taxon>Salamandroidea</taxon>
        <taxon>Salamandridae</taxon>
        <taxon>Pleurodelinae</taxon>
        <taxon>Pleurodeles</taxon>
    </lineage>
</organism>
<sequence>MERNHIPKMSEPPDGHGHQGIKSPQEPWSREDLRTKGRIRVPAPGPPKALSQGMARAPELEPEGEAFLGPADSQAPWAMAGWKKGAPVPVPGGGPARAPEPEQVGEASLGPVDSQAWALRIRQAGGRERPPQGPAGVNGIRSSLNTDVHGSPPQNLSWVPCHLVGQRARPGQRLPPQGPLGPLKPNWQPSQAQWFPRPGPLRLRQAGGRDCPRAQQWPEAWLELSERSHA</sequence>
<dbReference type="EMBL" id="JANPWB010000015">
    <property type="protein sequence ID" value="KAJ1090253.1"/>
    <property type="molecule type" value="Genomic_DNA"/>
</dbReference>
<feature type="compositionally biased region" description="Low complexity" evidence="1">
    <location>
        <begin position="168"/>
        <end position="183"/>
    </location>
</feature>
<evidence type="ECO:0000313" key="2">
    <source>
        <dbReference type="EMBL" id="KAJ1090253.1"/>
    </source>
</evidence>
<feature type="region of interest" description="Disordered" evidence="1">
    <location>
        <begin position="1"/>
        <end position="153"/>
    </location>
</feature>
<protein>
    <submittedName>
        <fullName evidence="2">Uncharacterized protein</fullName>
    </submittedName>
</protein>